<dbReference type="InterPro" id="IPR036063">
    <property type="entry name" value="Smr_dom_sf"/>
</dbReference>
<evidence type="ECO:0000313" key="3">
    <source>
        <dbReference type="Proteomes" id="UP000001557"/>
    </source>
</evidence>
<dbReference type="Gene3D" id="3.30.1370.110">
    <property type="match status" value="1"/>
</dbReference>
<dbReference type="PANTHER" id="PTHR35562">
    <property type="entry name" value="DNA ENDONUCLEASE SMRA-RELATED"/>
    <property type="match status" value="1"/>
</dbReference>
<dbReference type="EMBL" id="CP000563">
    <property type="protein sequence ID" value="ABN61743.1"/>
    <property type="molecule type" value="Genomic_DNA"/>
</dbReference>
<accession>A3D4T0</accession>
<dbReference type="STRING" id="325240.Sbal_2247"/>
<dbReference type="GO" id="GO:0004520">
    <property type="term" value="F:DNA endonuclease activity"/>
    <property type="evidence" value="ECO:0007669"/>
    <property type="project" value="TreeGrafter"/>
</dbReference>
<dbReference type="HOGENOM" id="CLU_055978_1_2_6"/>
<dbReference type="SUPFAM" id="SSF160443">
    <property type="entry name" value="SMR domain-like"/>
    <property type="match status" value="1"/>
</dbReference>
<dbReference type="Proteomes" id="UP000001557">
    <property type="component" value="Chromosome"/>
</dbReference>
<dbReference type="SMART" id="SM00463">
    <property type="entry name" value="SMR"/>
    <property type="match status" value="1"/>
</dbReference>
<organism evidence="2 3">
    <name type="scientific">Shewanella baltica (strain OS155 / ATCC BAA-1091)</name>
    <dbReference type="NCBI Taxonomy" id="325240"/>
    <lineage>
        <taxon>Bacteria</taxon>
        <taxon>Pseudomonadati</taxon>
        <taxon>Pseudomonadota</taxon>
        <taxon>Gammaproteobacteria</taxon>
        <taxon>Alteromonadales</taxon>
        <taxon>Shewanellaceae</taxon>
        <taxon>Shewanella</taxon>
    </lineage>
</organism>
<proteinExistence type="predicted"/>
<name>A3D4T0_SHEB5</name>
<gene>
    <name evidence="2" type="ordered locus">Sbal_2247</name>
</gene>
<feature type="domain" description="Smr" evidence="1">
    <location>
        <begin position="112"/>
        <end position="193"/>
    </location>
</feature>
<evidence type="ECO:0000259" key="1">
    <source>
        <dbReference type="PROSITE" id="PS50828"/>
    </source>
</evidence>
<dbReference type="InterPro" id="IPR002625">
    <property type="entry name" value="Smr_dom"/>
</dbReference>
<dbReference type="NCBIfam" id="NF033154">
    <property type="entry name" value="endonuc_SmrA"/>
    <property type="match status" value="1"/>
</dbReference>
<dbReference type="InterPro" id="IPR047688">
    <property type="entry name" value="Endonuc_SmrA"/>
</dbReference>
<dbReference type="Pfam" id="PF01713">
    <property type="entry name" value="Smr"/>
    <property type="match status" value="1"/>
</dbReference>
<keyword evidence="3" id="KW-1185">Reference proteome</keyword>
<sequence>MITKCVSVQECEVKELAMLDDESALFFEEMAGVVPLKGEMPAVSFAPKALTAEQIHRRDALQREAYLACMPLDLKAFVQQAPDDIVSFKREGVQGGVFKRLRMGQYSIKMELDVHAYRLNQAREAVLNYLLAAQAHGERCVMLIHGKGYQSQPFAGLLKSAVCCWLSQLDMVLAYHSAKTEQGGTGALYVMLTKSEQLKLENREANRKGMGLR</sequence>
<dbReference type="KEGG" id="sbl:Sbal_2247"/>
<dbReference type="PANTHER" id="PTHR35562:SF2">
    <property type="entry name" value="DNA ENDONUCLEASE SMRA-RELATED"/>
    <property type="match status" value="1"/>
</dbReference>
<evidence type="ECO:0000313" key="2">
    <source>
        <dbReference type="EMBL" id="ABN61743.1"/>
    </source>
</evidence>
<protein>
    <submittedName>
        <fullName evidence="2">Smr protein/MutS2</fullName>
    </submittedName>
</protein>
<dbReference type="AlphaFoldDB" id="A3D4T0"/>
<reference evidence="2 3" key="1">
    <citation type="submission" date="2007-02" db="EMBL/GenBank/DDBJ databases">
        <title>Complete sequence of chromosome of Shewanella baltica OS155.</title>
        <authorList>
            <consortium name="US DOE Joint Genome Institute"/>
            <person name="Copeland A."/>
            <person name="Lucas S."/>
            <person name="Lapidus A."/>
            <person name="Barry K."/>
            <person name="Detter J.C."/>
            <person name="Glavina del Rio T."/>
            <person name="Hammon N."/>
            <person name="Israni S."/>
            <person name="Dalin E."/>
            <person name="Tice H."/>
            <person name="Pitluck S."/>
            <person name="Sims D.R."/>
            <person name="Brettin T."/>
            <person name="Bruce D."/>
            <person name="Han C."/>
            <person name="Tapia R."/>
            <person name="Brainard J."/>
            <person name="Schmutz J."/>
            <person name="Larimer F."/>
            <person name="Land M."/>
            <person name="Hauser L."/>
            <person name="Kyrpides N."/>
            <person name="Mikhailova N."/>
            <person name="Brettar I."/>
            <person name="Klappenbach J."/>
            <person name="Konstantinidis K."/>
            <person name="Rodrigues J."/>
            <person name="Tiedje J."/>
            <person name="Richardson P."/>
        </authorList>
    </citation>
    <scope>NUCLEOTIDE SEQUENCE [LARGE SCALE GENOMIC DNA]</scope>
    <source>
        <strain evidence="3">OS155 / ATCC BAA-1091</strain>
    </source>
</reference>
<dbReference type="PROSITE" id="PS50828">
    <property type="entry name" value="SMR"/>
    <property type="match status" value="1"/>
</dbReference>